<dbReference type="PANTHER" id="PTHR43316">
    <property type="entry name" value="HYDROLASE, HALOACID DELAHOGENASE-RELATED"/>
    <property type="match status" value="1"/>
</dbReference>
<reference evidence="2" key="1">
    <citation type="submission" date="2021-11" db="EMBL/GenBank/DDBJ databases">
        <title>Description of a new species Pelosinus isolated from the bottom sediments of Lake Baikal.</title>
        <authorList>
            <person name="Zakharyuk A."/>
        </authorList>
    </citation>
    <scope>NUCLEOTIDE SEQUENCE</scope>
    <source>
        <strain evidence="2">Bkl1</strain>
    </source>
</reference>
<dbReference type="PRINTS" id="PR00413">
    <property type="entry name" value="HADHALOGNASE"/>
</dbReference>
<dbReference type="SFLD" id="SFLDG01129">
    <property type="entry name" value="C1.5:_HAD__Beta-PGM__Phosphata"/>
    <property type="match status" value="1"/>
</dbReference>
<evidence type="ECO:0000256" key="1">
    <source>
        <dbReference type="ARBA" id="ARBA00022801"/>
    </source>
</evidence>
<evidence type="ECO:0000313" key="3">
    <source>
        <dbReference type="Proteomes" id="UP001165492"/>
    </source>
</evidence>
<dbReference type="SUPFAM" id="SSF56784">
    <property type="entry name" value="HAD-like"/>
    <property type="match status" value="1"/>
</dbReference>
<dbReference type="CDD" id="cd01427">
    <property type="entry name" value="HAD_like"/>
    <property type="match status" value="1"/>
</dbReference>
<dbReference type="Gene3D" id="1.10.150.240">
    <property type="entry name" value="Putative phosphatase, domain 2"/>
    <property type="match status" value="1"/>
</dbReference>
<organism evidence="2 3">
    <name type="scientific">Pelosinus baikalensis</name>
    <dbReference type="NCBI Taxonomy" id="2892015"/>
    <lineage>
        <taxon>Bacteria</taxon>
        <taxon>Bacillati</taxon>
        <taxon>Bacillota</taxon>
        <taxon>Negativicutes</taxon>
        <taxon>Selenomonadales</taxon>
        <taxon>Sporomusaceae</taxon>
        <taxon>Pelosinus</taxon>
    </lineage>
</organism>
<dbReference type="Proteomes" id="UP001165492">
    <property type="component" value="Unassembled WGS sequence"/>
</dbReference>
<dbReference type="InterPro" id="IPR006439">
    <property type="entry name" value="HAD-SF_hydro_IA"/>
</dbReference>
<name>A0ABS8HQJ0_9FIRM</name>
<gene>
    <name evidence="2" type="ORF">LMF89_08685</name>
</gene>
<dbReference type="InterPro" id="IPR023214">
    <property type="entry name" value="HAD_sf"/>
</dbReference>
<dbReference type="PANTHER" id="PTHR43316:SF3">
    <property type="entry name" value="HALOACID DEHALOGENASE, TYPE II (AFU_ORTHOLOGUE AFUA_2G07750)-RELATED"/>
    <property type="match status" value="1"/>
</dbReference>
<evidence type="ECO:0000313" key="2">
    <source>
        <dbReference type="EMBL" id="MCC5465435.1"/>
    </source>
</evidence>
<dbReference type="EMBL" id="JAJHJB010000009">
    <property type="protein sequence ID" value="MCC5465435.1"/>
    <property type="molecule type" value="Genomic_DNA"/>
</dbReference>
<sequence length="232" mass="27000">MMKAIGFDLGDTLIYYKNVPLNWEKLYREALLKVVDCCNLVINEKMLFDAEHILAKYNTRLNPRIEEIDANKIFTEILLKWNFNVEKNLVLSQEVFFEFFQKKVGLYDDTIPILAYLKNRNLKIGILTDVPYGMNKQYVNRDIELISEYIEVALTSVEVGRRKPCSKGYLELAKFLKVEPYEMIYVGNEEKDIIGANNAGIYSVLINRDDKVIFSGEKLRITSLLELKSLFD</sequence>
<keyword evidence="3" id="KW-1185">Reference proteome</keyword>
<dbReference type="NCBIfam" id="TIGR01549">
    <property type="entry name" value="HAD-SF-IA-v1"/>
    <property type="match status" value="1"/>
</dbReference>
<dbReference type="Pfam" id="PF00702">
    <property type="entry name" value="Hydrolase"/>
    <property type="match status" value="1"/>
</dbReference>
<accession>A0ABS8HQJ0</accession>
<dbReference type="GO" id="GO:0016787">
    <property type="term" value="F:hydrolase activity"/>
    <property type="evidence" value="ECO:0007669"/>
    <property type="project" value="UniProtKB-KW"/>
</dbReference>
<protein>
    <submittedName>
        <fullName evidence="2">HAD family hydrolase</fullName>
    </submittedName>
</protein>
<comment type="caution">
    <text evidence="2">The sequence shown here is derived from an EMBL/GenBank/DDBJ whole genome shotgun (WGS) entry which is preliminary data.</text>
</comment>
<dbReference type="Gene3D" id="3.40.50.1000">
    <property type="entry name" value="HAD superfamily/HAD-like"/>
    <property type="match status" value="1"/>
</dbReference>
<keyword evidence="1 2" id="KW-0378">Hydrolase</keyword>
<dbReference type="InterPro" id="IPR036412">
    <property type="entry name" value="HAD-like_sf"/>
</dbReference>
<dbReference type="RefSeq" id="WP_229534686.1">
    <property type="nucleotide sequence ID" value="NZ_JAJHJB010000009.1"/>
</dbReference>
<dbReference type="InterPro" id="IPR051540">
    <property type="entry name" value="S-2-haloacid_dehalogenase"/>
</dbReference>
<dbReference type="InterPro" id="IPR023198">
    <property type="entry name" value="PGP-like_dom2"/>
</dbReference>
<dbReference type="SFLD" id="SFLDS00003">
    <property type="entry name" value="Haloacid_Dehalogenase"/>
    <property type="match status" value="1"/>
</dbReference>
<proteinExistence type="predicted"/>